<dbReference type="CDD" id="cd22762">
    <property type="entry name" value="OTU_fungi_OTU2-like"/>
    <property type="match status" value="1"/>
</dbReference>
<dbReference type="PANTHER" id="PTHR12419:SF10">
    <property type="entry name" value="DEUBIQUITINASE OTUD6B"/>
    <property type="match status" value="1"/>
</dbReference>
<dbReference type="InterPro" id="IPR003323">
    <property type="entry name" value="OTU_dom"/>
</dbReference>
<name>A0A9W4XBY2_9ASCO</name>
<feature type="region of interest" description="Disordered" evidence="1">
    <location>
        <begin position="29"/>
        <end position="82"/>
    </location>
</feature>
<dbReference type="GO" id="GO:0004843">
    <property type="term" value="F:cysteine-type deubiquitinase activity"/>
    <property type="evidence" value="ECO:0007669"/>
    <property type="project" value="TreeGrafter"/>
</dbReference>
<evidence type="ECO:0000259" key="2">
    <source>
        <dbReference type="PROSITE" id="PS50802"/>
    </source>
</evidence>
<dbReference type="Gene3D" id="3.90.70.80">
    <property type="match status" value="1"/>
</dbReference>
<dbReference type="SUPFAM" id="SSF54001">
    <property type="entry name" value="Cysteine proteinases"/>
    <property type="match status" value="1"/>
</dbReference>
<feature type="compositionally biased region" description="Basic residues" evidence="1">
    <location>
        <begin position="39"/>
        <end position="48"/>
    </location>
</feature>
<feature type="region of interest" description="Disordered" evidence="1">
    <location>
        <begin position="97"/>
        <end position="123"/>
    </location>
</feature>
<proteinExistence type="predicted"/>
<keyword evidence="4" id="KW-1185">Reference proteome</keyword>
<evidence type="ECO:0000313" key="3">
    <source>
        <dbReference type="EMBL" id="CAI5759977.1"/>
    </source>
</evidence>
<reference evidence="3" key="1">
    <citation type="submission" date="2022-12" db="EMBL/GenBank/DDBJ databases">
        <authorList>
            <person name="Brejova B."/>
        </authorList>
    </citation>
    <scope>NUCLEOTIDE SEQUENCE</scope>
</reference>
<dbReference type="EMBL" id="CANTUO010000005">
    <property type="protein sequence ID" value="CAI5759977.1"/>
    <property type="molecule type" value="Genomic_DNA"/>
</dbReference>
<comment type="caution">
    <text evidence="3">The sequence shown here is derived from an EMBL/GenBank/DDBJ whole genome shotgun (WGS) entry which is preliminary data.</text>
</comment>
<dbReference type="Pfam" id="PF02338">
    <property type="entry name" value="OTU"/>
    <property type="match status" value="1"/>
</dbReference>
<evidence type="ECO:0000256" key="1">
    <source>
        <dbReference type="SAM" id="MobiDB-lite"/>
    </source>
</evidence>
<evidence type="ECO:0000313" key="4">
    <source>
        <dbReference type="Proteomes" id="UP001152885"/>
    </source>
</evidence>
<feature type="domain" description="OTU" evidence="2">
    <location>
        <begin position="163"/>
        <end position="298"/>
    </location>
</feature>
<dbReference type="PROSITE" id="PS50802">
    <property type="entry name" value="OTU"/>
    <property type="match status" value="1"/>
</dbReference>
<dbReference type="OrthoDB" id="415023at2759"/>
<protein>
    <recommendedName>
        <fullName evidence="2">OTU domain-containing protein</fullName>
    </recommendedName>
</protein>
<accession>A0A9W4XBY2</accession>
<dbReference type="InterPro" id="IPR050704">
    <property type="entry name" value="Peptidase_C85-like"/>
</dbReference>
<gene>
    <name evidence="3" type="ORF">CANVERA_P4489</name>
</gene>
<organism evidence="3 4">
    <name type="scientific">Candida verbasci</name>
    <dbReference type="NCBI Taxonomy" id="1227364"/>
    <lineage>
        <taxon>Eukaryota</taxon>
        <taxon>Fungi</taxon>
        <taxon>Dikarya</taxon>
        <taxon>Ascomycota</taxon>
        <taxon>Saccharomycotina</taxon>
        <taxon>Pichiomycetes</taxon>
        <taxon>Debaryomycetaceae</taxon>
        <taxon>Candida/Lodderomyces clade</taxon>
        <taxon>Candida</taxon>
    </lineage>
</organism>
<sequence length="302" mass="35001">MIGEMNSDENFSISRDDIILRHKKEQKDLQNTVTGLKKQASKKTRKSVNSKCEQLQQELDRKHKEELTQFDGIESNEESELTPEQLLAQLDLKEVENDKPKAGLQSQDSIPKKKRNRAKEKLEKRKAEIEAMKKEASLEAENSIDYRQIEIDSFNQLLKLNNLTLFEIKPDGHCLFASIQDQLQTRLNIAHSIQELRDISANYILDNRDEFIPFLFDEETMQIKDVEEYCKELRETALWGSDMEILALAKFFNVAVYIFMAGASTIKINQCSEDKILNIGYFKHSYGLGEHYNSLRDSVESK</sequence>
<dbReference type="AlphaFoldDB" id="A0A9W4XBY2"/>
<dbReference type="InterPro" id="IPR049771">
    <property type="entry name" value="OTU2-like_OTU"/>
</dbReference>
<dbReference type="Proteomes" id="UP001152885">
    <property type="component" value="Unassembled WGS sequence"/>
</dbReference>
<feature type="compositionally biased region" description="Basic and acidic residues" evidence="1">
    <location>
        <begin position="58"/>
        <end position="67"/>
    </location>
</feature>
<dbReference type="GO" id="GO:0016579">
    <property type="term" value="P:protein deubiquitination"/>
    <property type="evidence" value="ECO:0007669"/>
    <property type="project" value="TreeGrafter"/>
</dbReference>
<dbReference type="InterPro" id="IPR038765">
    <property type="entry name" value="Papain-like_cys_pep_sf"/>
</dbReference>
<dbReference type="PANTHER" id="PTHR12419">
    <property type="entry name" value="OTU DOMAIN CONTAINING PROTEIN"/>
    <property type="match status" value="1"/>
</dbReference>